<dbReference type="InterPro" id="IPR032675">
    <property type="entry name" value="LRR_dom_sf"/>
</dbReference>
<feature type="compositionally biased region" description="Polar residues" evidence="1">
    <location>
        <begin position="808"/>
        <end position="829"/>
    </location>
</feature>
<keyword evidence="2" id="KW-0472">Membrane</keyword>
<feature type="region of interest" description="Disordered" evidence="1">
    <location>
        <begin position="672"/>
        <end position="757"/>
    </location>
</feature>
<feature type="signal peptide" evidence="3">
    <location>
        <begin position="1"/>
        <end position="22"/>
    </location>
</feature>
<proteinExistence type="predicted"/>
<feature type="region of interest" description="Disordered" evidence="1">
    <location>
        <begin position="585"/>
        <end position="623"/>
    </location>
</feature>
<keyword evidence="2" id="KW-1133">Transmembrane helix</keyword>
<evidence type="ECO:0000256" key="1">
    <source>
        <dbReference type="SAM" id="MobiDB-lite"/>
    </source>
</evidence>
<dbReference type="EMBL" id="JAGFMF010012279">
    <property type="protein sequence ID" value="KAG8504965.1"/>
    <property type="molecule type" value="Genomic_DNA"/>
</dbReference>
<dbReference type="Gene3D" id="3.80.10.10">
    <property type="entry name" value="Ribonuclease Inhibitor"/>
    <property type="match status" value="1"/>
</dbReference>
<feature type="region of interest" description="Disordered" evidence="1">
    <location>
        <begin position="483"/>
        <end position="525"/>
    </location>
</feature>
<accession>A0A8J6DEM4</accession>
<feature type="chain" id="PRO_5035267463" evidence="3">
    <location>
        <begin position="23"/>
        <end position="1465"/>
    </location>
</feature>
<comment type="caution">
    <text evidence="4">The sequence shown here is derived from an EMBL/GenBank/DDBJ whole genome shotgun (WGS) entry which is preliminary data.</text>
</comment>
<dbReference type="SUPFAM" id="SSF52058">
    <property type="entry name" value="L domain-like"/>
    <property type="match status" value="1"/>
</dbReference>
<reference evidence="4" key="1">
    <citation type="journal article" date="2021" name="Evol. Appl.">
        <title>The genome of the Pyrenean desman and the effects of bottlenecks and inbreeding on the genomic landscape of an endangered species.</title>
        <authorList>
            <person name="Escoda L."/>
            <person name="Castresana J."/>
        </authorList>
    </citation>
    <scope>NUCLEOTIDE SEQUENCE</scope>
    <source>
        <strain evidence="4">IBE-C5619</strain>
    </source>
</reference>
<gene>
    <name evidence="4" type="ORF">J0S82_017550</name>
</gene>
<feature type="non-terminal residue" evidence="4">
    <location>
        <position position="1"/>
    </location>
</feature>
<dbReference type="OrthoDB" id="660555at2759"/>
<keyword evidence="2" id="KW-0812">Transmembrane</keyword>
<feature type="transmembrane region" description="Helical" evidence="2">
    <location>
        <begin position="386"/>
        <end position="407"/>
    </location>
</feature>
<sequence>MKNLSFSVVTMVISLYFTGTMTKPSRKCNFSFSSECQWDGYLLTSCSFTGKHDVPVDISPTATTVNLSSNFFEVPLHLHRRSKWNIKHLDLSNTCILKITLSPLTHVHGLETLTLSGNAICTISSDLPSSKVSWKKYHRSGLRNGPPFLNLLILKRNKLSDIPKGKCTFIKLDYPDTMISRKQLKTRDLPLHGTVQIGLCDARNYMHLHGLHLKSNKRFRAHLEDFKSLKKLQATGLRNHTLTAVLPGVTSALSLPHLPASLAGMRWRGNCHIAIFQNFISESWRLKLDIICNKSIRNEETYWWTPKRSLSRETHLPPVHSNHMDGLIRSQAQQPREEVPVHFPILGKDEHASSGTREEQRWLPRRVRSVRDVQPPGRKEASSQDLPLAVCLSVFITFFVAFCLGAFTRPFIDRLWQGRCRNKRPHSVNVHSNEGFYDYEVEAAGNRQQHPRVEVSQGFHNLNLRENPNPFLRTEAGPCTVVLPDTALGTSRKKPSGRQSREGCRANTGAQAGGPDKSPENSAAPAVLRTQGNTGTNALVSAAQDHIYGNEAEYDSVPREDFLREHSLQVPGSLQTVSGSIRNISNELAPPHSRNKSASLPPVLAQTEAQSRGEAQTRRGAKTLPLQLSKEMQMCTYMNLLDAQQQRPKGTSAEEEPSTYYNVVIPPGGGDTDPCPLVCPPGQKSNMQATPTDRGPGQKHDPSDTQYELDTNYDSDEGSLFTLSSGTSEDARNGTGEEAYGETSCRASEVPENQDSGVRKGSVRCLESGEDITSYKIVGECETQDDRFEKPLISGPHSGMYKTHVESTSNTHKFKDPTTSPTSQGNSPFSEEIPGMATYDYSTALQPQEVEWQYSLKDLIHSNGDISPQTPPLCSAKVPFDSKSGCSGIDSVHDCEIPIQRTDTQMALQPSQQYSRREKMNSSPWDGYRWPGTWQAGVPGVGGARRLVGLPAPSASHPLGCLFSLLLLLLLVLSVRPLAHAHPGMLAAPQVSIISDSPLKPACWPALPALLLPPAPQSDSTWPTWLPWCGKTSTAEDFEEKRNTPLNSSLFTERVSRCMVAQQQEPRWPGLRVVWSFGKFPTNEEQVSITLQYKPSVIRTGPWHGAQIKSQLRMSGTRKPINNQIFLETVGHLACAHSDPIPTTDPSCLQGTCLRKGHISSGTCVFAGIQGPTPMTTPRMRRFSGLSETVNAPPIEVAGSCQPLRVSRKQCSPLASRADKPTSAGSRLLPLPTRRPTFSTCGKGTLVSRAGPSSTEFSCSHPKFPQRLLPDSSALSTLNPYTKGQNSASRERVFSSLCATMGEPDLYRIMLQEPENGGLLASAAVAPKGFIFQTVRGGHLGLSLATMGQRAALESYLLPILLGEVPLWELLPSGSSQQPLPSLNARSSFCPLPPPLLISVLNSKPEAWAWCRKGITPHLMHSVHLLQTFMTADGSIDLIATCFSVSLRKTLRKAQPVYGSVSVGA</sequence>
<evidence type="ECO:0000256" key="3">
    <source>
        <dbReference type="SAM" id="SignalP"/>
    </source>
</evidence>
<keyword evidence="3" id="KW-0732">Signal</keyword>
<organism evidence="4 5">
    <name type="scientific">Galemys pyrenaicus</name>
    <name type="common">Iberian desman</name>
    <name type="synonym">Pyrenean desman</name>
    <dbReference type="NCBI Taxonomy" id="202257"/>
    <lineage>
        <taxon>Eukaryota</taxon>
        <taxon>Metazoa</taxon>
        <taxon>Chordata</taxon>
        <taxon>Craniata</taxon>
        <taxon>Vertebrata</taxon>
        <taxon>Euteleostomi</taxon>
        <taxon>Mammalia</taxon>
        <taxon>Eutheria</taxon>
        <taxon>Laurasiatheria</taxon>
        <taxon>Eulipotyphla</taxon>
        <taxon>Talpidae</taxon>
        <taxon>Galemys</taxon>
    </lineage>
</organism>
<protein>
    <submittedName>
        <fullName evidence="4">Leucine-rich repeat-containing protein 66</fullName>
    </submittedName>
</protein>
<feature type="region of interest" description="Disordered" evidence="1">
    <location>
        <begin position="808"/>
        <end position="833"/>
    </location>
</feature>
<keyword evidence="5" id="KW-1185">Reference proteome</keyword>
<evidence type="ECO:0000256" key="2">
    <source>
        <dbReference type="SAM" id="Phobius"/>
    </source>
</evidence>
<feature type="region of interest" description="Disordered" evidence="1">
    <location>
        <begin position="1212"/>
        <end position="1234"/>
    </location>
</feature>
<dbReference type="Proteomes" id="UP000700334">
    <property type="component" value="Unassembled WGS sequence"/>
</dbReference>
<evidence type="ECO:0000313" key="4">
    <source>
        <dbReference type="EMBL" id="KAG8504965.1"/>
    </source>
</evidence>
<evidence type="ECO:0000313" key="5">
    <source>
        <dbReference type="Proteomes" id="UP000700334"/>
    </source>
</evidence>
<name>A0A8J6DEM4_GALPY</name>